<keyword evidence="6" id="KW-0234">DNA repair</keyword>
<dbReference type="OrthoDB" id="206088at2759"/>
<evidence type="ECO:0000256" key="6">
    <source>
        <dbReference type="ARBA" id="ARBA00023204"/>
    </source>
</evidence>
<dbReference type="GO" id="GO:0003677">
    <property type="term" value="F:DNA binding"/>
    <property type="evidence" value="ECO:0007669"/>
    <property type="project" value="InterPro"/>
</dbReference>
<dbReference type="InterPro" id="IPR036599">
    <property type="entry name" value="DNA_ligase_N_sf"/>
</dbReference>
<keyword evidence="9" id="KW-1185">Reference proteome</keyword>
<dbReference type="GO" id="GO:0005739">
    <property type="term" value="C:mitochondrion"/>
    <property type="evidence" value="ECO:0007669"/>
    <property type="project" value="TreeGrafter"/>
</dbReference>
<dbReference type="RefSeq" id="XP_027201380.1">
    <property type="nucleotide sequence ID" value="XM_027345579.1"/>
</dbReference>
<dbReference type="InterPro" id="IPR012340">
    <property type="entry name" value="NA-bd_OB-fold"/>
</dbReference>
<protein>
    <submittedName>
        <fullName evidence="10">DNA ligase 1-like</fullName>
    </submittedName>
</protein>
<evidence type="ECO:0000259" key="8">
    <source>
        <dbReference type="Pfam" id="PF04675"/>
    </source>
</evidence>
<keyword evidence="5" id="KW-0233">DNA recombination</keyword>
<organism evidence="9 10">
    <name type="scientific">Dermatophagoides pteronyssinus</name>
    <name type="common">European house dust mite</name>
    <dbReference type="NCBI Taxonomy" id="6956"/>
    <lineage>
        <taxon>Eukaryota</taxon>
        <taxon>Metazoa</taxon>
        <taxon>Ecdysozoa</taxon>
        <taxon>Arthropoda</taxon>
        <taxon>Chelicerata</taxon>
        <taxon>Arachnida</taxon>
        <taxon>Acari</taxon>
        <taxon>Acariformes</taxon>
        <taxon>Sarcoptiformes</taxon>
        <taxon>Astigmata</taxon>
        <taxon>Psoroptidia</taxon>
        <taxon>Analgoidea</taxon>
        <taxon>Pyroglyphidae</taxon>
        <taxon>Dermatophagoidinae</taxon>
        <taxon>Dermatophagoides</taxon>
    </lineage>
</organism>
<proteinExistence type="inferred from homology"/>
<evidence type="ECO:0000313" key="9">
    <source>
        <dbReference type="Proteomes" id="UP000515146"/>
    </source>
</evidence>
<evidence type="ECO:0000313" key="10">
    <source>
        <dbReference type="RefSeq" id="XP_027201380.1"/>
    </source>
</evidence>
<evidence type="ECO:0000256" key="5">
    <source>
        <dbReference type="ARBA" id="ARBA00023172"/>
    </source>
</evidence>
<dbReference type="InterPro" id="IPR050191">
    <property type="entry name" value="ATP-dep_DNA_ligase"/>
</dbReference>
<evidence type="ECO:0000256" key="4">
    <source>
        <dbReference type="ARBA" id="ARBA00022763"/>
    </source>
</evidence>
<evidence type="ECO:0000256" key="2">
    <source>
        <dbReference type="ARBA" id="ARBA00022598"/>
    </source>
</evidence>
<dbReference type="GO" id="GO:0051301">
    <property type="term" value="P:cell division"/>
    <property type="evidence" value="ECO:0007669"/>
    <property type="project" value="UniProtKB-KW"/>
</dbReference>
<dbReference type="GO" id="GO:0006310">
    <property type="term" value="P:DNA recombination"/>
    <property type="evidence" value="ECO:0007669"/>
    <property type="project" value="UniProtKB-KW"/>
</dbReference>
<dbReference type="InterPro" id="IPR012308">
    <property type="entry name" value="DNA_ligase_ATP-dep_N"/>
</dbReference>
<dbReference type="KEGG" id="dpte:113795385"/>
<dbReference type="PANTHER" id="PTHR45674:SF4">
    <property type="entry name" value="DNA LIGASE 1"/>
    <property type="match status" value="1"/>
</dbReference>
<dbReference type="Proteomes" id="UP000515146">
    <property type="component" value="Unplaced"/>
</dbReference>
<dbReference type="AlphaFoldDB" id="A0A6P6Y7U4"/>
<reference evidence="10" key="1">
    <citation type="submission" date="2025-08" db="UniProtKB">
        <authorList>
            <consortium name="RefSeq"/>
        </authorList>
    </citation>
    <scope>IDENTIFICATION</scope>
    <source>
        <strain evidence="10">Airmid</strain>
    </source>
</reference>
<dbReference type="SUPFAM" id="SSF50249">
    <property type="entry name" value="Nucleic acid-binding proteins"/>
    <property type="match status" value="1"/>
</dbReference>
<dbReference type="GO" id="GO:0005634">
    <property type="term" value="C:nucleus"/>
    <property type="evidence" value="ECO:0007669"/>
    <property type="project" value="TreeGrafter"/>
</dbReference>
<dbReference type="GO" id="GO:0003910">
    <property type="term" value="F:DNA ligase (ATP) activity"/>
    <property type="evidence" value="ECO:0007669"/>
    <property type="project" value="InterPro"/>
</dbReference>
<dbReference type="GO" id="GO:0006273">
    <property type="term" value="P:lagging strand elongation"/>
    <property type="evidence" value="ECO:0007669"/>
    <property type="project" value="TreeGrafter"/>
</dbReference>
<keyword evidence="7" id="KW-0131">Cell cycle</keyword>
<accession>A0A6P6Y7U4</accession>
<gene>
    <name evidence="10" type="primary">LOC113795385</name>
</gene>
<evidence type="ECO:0000256" key="7">
    <source>
        <dbReference type="ARBA" id="ARBA00023306"/>
    </source>
</evidence>
<evidence type="ECO:0000256" key="1">
    <source>
        <dbReference type="ARBA" id="ARBA00007572"/>
    </source>
</evidence>
<name>A0A6P6Y7U4_DERPT</name>
<dbReference type="PANTHER" id="PTHR45674">
    <property type="entry name" value="DNA LIGASE 1/3 FAMILY MEMBER"/>
    <property type="match status" value="1"/>
</dbReference>
<dbReference type="InParanoid" id="A0A6P6Y7U4"/>
<dbReference type="Pfam" id="PF04675">
    <property type="entry name" value="DNA_ligase_A_N"/>
    <property type="match status" value="1"/>
</dbReference>
<dbReference type="GO" id="GO:0006281">
    <property type="term" value="P:DNA repair"/>
    <property type="evidence" value="ECO:0007669"/>
    <property type="project" value="UniProtKB-KW"/>
</dbReference>
<evidence type="ECO:0000256" key="3">
    <source>
        <dbReference type="ARBA" id="ARBA00022618"/>
    </source>
</evidence>
<comment type="similarity">
    <text evidence="1">Belongs to the ATP-dependent DNA ligase family.</text>
</comment>
<sequence length="127" mass="13857">MSVFDTINSIYKEVGASSNTRRQGLIEALLIAATPLEGQYIIRILSKSLRIGIQNQTILIATGFNDDDLATLSTAIEKNVVSEMPGNYRANIVPDVWVTPELIFEVRAADISASPTYNAAETLRDKG</sequence>
<dbReference type="SUPFAM" id="SSF117018">
    <property type="entry name" value="ATP-dependent DNA ligase DNA-binding domain"/>
    <property type="match status" value="1"/>
</dbReference>
<keyword evidence="3" id="KW-0132">Cell division</keyword>
<dbReference type="Gene3D" id="1.10.3260.10">
    <property type="entry name" value="DNA ligase, ATP-dependent, N-terminal domain"/>
    <property type="match status" value="1"/>
</dbReference>
<feature type="domain" description="DNA ligase ATP-dependent N-terminal" evidence="8">
    <location>
        <begin position="2"/>
        <end position="61"/>
    </location>
</feature>
<keyword evidence="4" id="KW-0227">DNA damage</keyword>
<keyword evidence="2" id="KW-0436">Ligase</keyword>